<organism evidence="2 3">
    <name type="scientific">Candidatus Zambryskibacteria bacterium RIFCSPLOWO2_02_FULL_44_12b</name>
    <dbReference type="NCBI Taxonomy" id="1802772"/>
    <lineage>
        <taxon>Bacteria</taxon>
        <taxon>Candidatus Zambryskiibacteriota</taxon>
    </lineage>
</organism>
<sequence>MNNDQFKKARPTEQSFGRGIEELKNIRLTEAEKTRILERVFSTPIESPYMKRTPVFAFVYSLILIISISGITYASDFSLPGDTLYPIKVSVVEPFLDVVNSSAEDKIVWETEKVERRIVEAEKLADIDELDDERTAELERKIEQSSRAFAEAVEKANGDRSEVRKEEFRKKFESKIDDNGIQIEEDRSDESGVLRNIQNKSRVDGLRRTAIETINRIETKIK</sequence>
<reference evidence="2 3" key="1">
    <citation type="journal article" date="2016" name="Nat. Commun.">
        <title>Thousands of microbial genomes shed light on interconnected biogeochemical processes in an aquifer system.</title>
        <authorList>
            <person name="Anantharaman K."/>
            <person name="Brown C.T."/>
            <person name="Hug L.A."/>
            <person name="Sharon I."/>
            <person name="Castelle C.J."/>
            <person name="Probst A.J."/>
            <person name="Thomas B.C."/>
            <person name="Singh A."/>
            <person name="Wilkins M.J."/>
            <person name="Karaoz U."/>
            <person name="Brodie E.L."/>
            <person name="Williams K.H."/>
            <person name="Hubbard S.S."/>
            <person name="Banfield J.F."/>
        </authorList>
    </citation>
    <scope>NUCLEOTIDE SEQUENCE [LARGE SCALE GENOMIC DNA]</scope>
</reference>
<feature type="transmembrane region" description="Helical" evidence="1">
    <location>
        <begin position="55"/>
        <end position="74"/>
    </location>
</feature>
<keyword evidence="1" id="KW-0812">Transmembrane</keyword>
<protein>
    <recommendedName>
        <fullName evidence="4">DUF5667 domain-containing protein</fullName>
    </recommendedName>
</protein>
<dbReference type="STRING" id="1802772.A3H60_01110"/>
<evidence type="ECO:0008006" key="4">
    <source>
        <dbReference type="Google" id="ProtNLM"/>
    </source>
</evidence>
<evidence type="ECO:0000256" key="1">
    <source>
        <dbReference type="SAM" id="Phobius"/>
    </source>
</evidence>
<evidence type="ECO:0000313" key="2">
    <source>
        <dbReference type="EMBL" id="OHB10938.1"/>
    </source>
</evidence>
<keyword evidence="1" id="KW-0472">Membrane</keyword>
<accession>A0A1G2UNF6</accession>
<proteinExistence type="predicted"/>
<keyword evidence="1" id="KW-1133">Transmembrane helix</keyword>
<name>A0A1G2UNF6_9BACT</name>
<evidence type="ECO:0000313" key="3">
    <source>
        <dbReference type="Proteomes" id="UP000177202"/>
    </source>
</evidence>
<gene>
    <name evidence="2" type="ORF">A3H60_01110</name>
</gene>
<dbReference type="EMBL" id="MHWP01000003">
    <property type="protein sequence ID" value="OHB10938.1"/>
    <property type="molecule type" value="Genomic_DNA"/>
</dbReference>
<comment type="caution">
    <text evidence="2">The sequence shown here is derived from an EMBL/GenBank/DDBJ whole genome shotgun (WGS) entry which is preliminary data.</text>
</comment>
<dbReference type="AlphaFoldDB" id="A0A1G2UNF6"/>
<dbReference type="Proteomes" id="UP000177202">
    <property type="component" value="Unassembled WGS sequence"/>
</dbReference>